<dbReference type="InterPro" id="IPR019734">
    <property type="entry name" value="TPR_rpt"/>
</dbReference>
<dbReference type="EMBL" id="MUAI01000029">
    <property type="protein sequence ID" value="OOR04061.1"/>
    <property type="molecule type" value="Genomic_DNA"/>
</dbReference>
<proteinExistence type="predicted"/>
<dbReference type="InterPro" id="IPR011990">
    <property type="entry name" value="TPR-like_helical_dom_sf"/>
</dbReference>
<comment type="caution">
    <text evidence="1">The sequence shown here is derived from an EMBL/GenBank/DDBJ whole genome shotgun (WGS) entry which is preliminary data.</text>
</comment>
<dbReference type="AlphaFoldDB" id="A0A0A0WQ67"/>
<dbReference type="Proteomes" id="UP000190696">
    <property type="component" value="Unassembled WGS sequence"/>
</dbReference>
<sequence>MGTDVVTKEQMKHSLDNWYRVMLQQNIEKATEMKEEIDSKISGLEVDQELSLYFTLLDFRYKMLTDWLNIKENSFERIESFEVPTEGFLAYYYHFFKGIYCTSMSKYNDAKESYEKANILLKYVSHSLENAEFDYRMGNFYYQTYQQVNAIDYLRKAKEEFKKHIGCEINIALCENAFGLCCIDLKNYELAEESFNAAMDIFQKVNYEKYILMVRHNLAFLYASQDLSELAVRHASEVTKKQPKFFKALFVEARECYKLGQYQLVADLIEKGLDICKELNKEEFQYRFMILKSVNDKSPTLSLEQVVLEGISYFEKEELWECIQEYAEMLALRFYKEENHDKASHYFYMSHKAQKKLLKKGALK</sequence>
<name>A0A0A0WQ67_BACMY</name>
<dbReference type="SMART" id="SM00028">
    <property type="entry name" value="TPR"/>
    <property type="match status" value="5"/>
</dbReference>
<accession>A0A0A0WQ67</accession>
<dbReference type="RefSeq" id="WP_002087201.1">
    <property type="nucleotide sequence ID" value="NZ_CP009746.1"/>
</dbReference>
<organism evidence="1 2">
    <name type="scientific">Bacillus mycoides</name>
    <dbReference type="NCBI Taxonomy" id="1405"/>
    <lineage>
        <taxon>Bacteria</taxon>
        <taxon>Bacillati</taxon>
        <taxon>Bacillota</taxon>
        <taxon>Bacilli</taxon>
        <taxon>Bacillales</taxon>
        <taxon>Bacillaceae</taxon>
        <taxon>Bacillus</taxon>
        <taxon>Bacillus cereus group</taxon>
    </lineage>
</organism>
<dbReference type="SUPFAM" id="SSF48452">
    <property type="entry name" value="TPR-like"/>
    <property type="match status" value="1"/>
</dbReference>
<dbReference type="KEGG" id="bww:bwei_3973"/>
<dbReference type="Gene3D" id="1.25.40.10">
    <property type="entry name" value="Tetratricopeptide repeat domain"/>
    <property type="match status" value="1"/>
</dbReference>
<dbReference type="Pfam" id="PF18801">
    <property type="entry name" value="RapH_N"/>
    <property type="match status" value="1"/>
</dbReference>
<evidence type="ECO:0000313" key="1">
    <source>
        <dbReference type="EMBL" id="OOR04061.1"/>
    </source>
</evidence>
<protein>
    <submittedName>
        <fullName evidence="1">Uncharacterized protein</fullName>
    </submittedName>
</protein>
<gene>
    <name evidence="1" type="ORF">BW900_23900</name>
</gene>
<reference evidence="1 2" key="1">
    <citation type="submission" date="2017-01" db="EMBL/GenBank/DDBJ databases">
        <title>Bacillus cereus isolates.</title>
        <authorList>
            <person name="Beno S.M."/>
        </authorList>
    </citation>
    <scope>NUCLEOTIDE SEQUENCE [LARGE SCALE GENOMIC DNA]</scope>
    <source>
        <strain evidence="1 2">FSL W7-1108</strain>
    </source>
</reference>
<evidence type="ECO:0000313" key="2">
    <source>
        <dbReference type="Proteomes" id="UP000190696"/>
    </source>
</evidence>